<keyword evidence="10" id="KW-1185">Reference proteome</keyword>
<reference evidence="9 10" key="1">
    <citation type="submission" date="2024-08" db="EMBL/GenBank/DDBJ databases">
        <authorList>
            <person name="Cucini C."/>
            <person name="Frati F."/>
        </authorList>
    </citation>
    <scope>NUCLEOTIDE SEQUENCE [LARGE SCALE GENOMIC DNA]</scope>
</reference>
<keyword evidence="6 8" id="KW-1133">Transmembrane helix</keyword>
<organism evidence="9 10">
    <name type="scientific">Orchesella dallaii</name>
    <dbReference type="NCBI Taxonomy" id="48710"/>
    <lineage>
        <taxon>Eukaryota</taxon>
        <taxon>Metazoa</taxon>
        <taxon>Ecdysozoa</taxon>
        <taxon>Arthropoda</taxon>
        <taxon>Hexapoda</taxon>
        <taxon>Collembola</taxon>
        <taxon>Entomobryomorpha</taxon>
        <taxon>Entomobryoidea</taxon>
        <taxon>Orchesellidae</taxon>
        <taxon>Orchesellinae</taxon>
        <taxon>Orchesella</taxon>
    </lineage>
</organism>
<proteinExistence type="inferred from homology"/>
<evidence type="ECO:0000256" key="1">
    <source>
        <dbReference type="ARBA" id="ARBA00004389"/>
    </source>
</evidence>
<dbReference type="PANTHER" id="PTHR12154:SF4">
    <property type="entry name" value="UDP-N-ACETYLGLUCOSAMINE TRANSFERASE SUBUNIT ALG14 HOMOLOG"/>
    <property type="match status" value="1"/>
</dbReference>
<comment type="caution">
    <text evidence="9">The sequence shown here is derived from an EMBL/GenBank/DDBJ whole genome shotgun (WGS) entry which is preliminary data.</text>
</comment>
<name>A0ABP1PUN1_9HEXA</name>
<sequence>MESVINNFKPVGQEILVLVQMVIILVLGIYFIVGAIMVLYCAVLFMKLCLNKVVRMLAGTWFPDDAFPTMFILGSGGHTTEMLQLLPSLSALYPRVYISANSDPLSLDKAMRFESSRSRGQMQQRNAKFLMTYRIREVGQSWISVVLSSGPYSFLHAAILVMREKPESIICNGPGICVPFCVAGFVLTKLRLLETKLVFVESICRVETLSTTGRILLQFVDLFFVQWEELKSQCLEIYPNANILYVGRLA</sequence>
<evidence type="ECO:0000313" key="10">
    <source>
        <dbReference type="Proteomes" id="UP001642540"/>
    </source>
</evidence>
<evidence type="ECO:0000256" key="2">
    <source>
        <dbReference type="ARBA" id="ARBA00009731"/>
    </source>
</evidence>
<dbReference type="PANTHER" id="PTHR12154">
    <property type="entry name" value="GLYCOSYL TRANSFERASE-RELATED"/>
    <property type="match status" value="1"/>
</dbReference>
<evidence type="ECO:0000256" key="3">
    <source>
        <dbReference type="ARBA" id="ARBA00017467"/>
    </source>
</evidence>
<keyword evidence="4 8" id="KW-0812">Transmembrane</keyword>
<evidence type="ECO:0000313" key="9">
    <source>
        <dbReference type="EMBL" id="CAL8078118.1"/>
    </source>
</evidence>
<evidence type="ECO:0000256" key="8">
    <source>
        <dbReference type="SAM" id="Phobius"/>
    </source>
</evidence>
<evidence type="ECO:0000256" key="7">
    <source>
        <dbReference type="ARBA" id="ARBA00023136"/>
    </source>
</evidence>
<comment type="similarity">
    <text evidence="2">Belongs to the ALG14 family.</text>
</comment>
<feature type="transmembrane region" description="Helical" evidence="8">
    <location>
        <begin position="15"/>
        <end position="46"/>
    </location>
</feature>
<keyword evidence="7 8" id="KW-0472">Membrane</keyword>
<evidence type="ECO:0000256" key="4">
    <source>
        <dbReference type="ARBA" id="ARBA00022692"/>
    </source>
</evidence>
<evidence type="ECO:0000256" key="6">
    <source>
        <dbReference type="ARBA" id="ARBA00022989"/>
    </source>
</evidence>
<protein>
    <recommendedName>
        <fullName evidence="3">UDP-N-acetylglucosamine transferase subunit ALG14</fullName>
    </recommendedName>
</protein>
<evidence type="ECO:0000256" key="5">
    <source>
        <dbReference type="ARBA" id="ARBA00022824"/>
    </source>
</evidence>
<dbReference type="Gene3D" id="3.40.50.2000">
    <property type="entry name" value="Glycogen Phosphorylase B"/>
    <property type="match status" value="1"/>
</dbReference>
<dbReference type="InterPro" id="IPR013969">
    <property type="entry name" value="Oligosacch_biosynth_Alg14"/>
</dbReference>
<dbReference type="Proteomes" id="UP001642540">
    <property type="component" value="Unassembled WGS sequence"/>
</dbReference>
<gene>
    <name evidence="9" type="ORF">ODALV1_LOCUS4003</name>
</gene>
<comment type="subcellular location">
    <subcellularLocation>
        <location evidence="1">Endoplasmic reticulum membrane</location>
        <topology evidence="1">Single-pass membrane protein</topology>
    </subcellularLocation>
</comment>
<dbReference type="EMBL" id="CAXLJM020000013">
    <property type="protein sequence ID" value="CAL8078118.1"/>
    <property type="molecule type" value="Genomic_DNA"/>
</dbReference>
<accession>A0ABP1PUN1</accession>
<keyword evidence="5" id="KW-0256">Endoplasmic reticulum</keyword>
<dbReference type="Pfam" id="PF08660">
    <property type="entry name" value="Alg14"/>
    <property type="match status" value="1"/>
</dbReference>